<evidence type="ECO:0000256" key="2">
    <source>
        <dbReference type="ARBA" id="ARBA00022692"/>
    </source>
</evidence>
<sequence>MTVTDLRSYNPLVKVLGPIPAMVVAIGSRDPVTPALFAALALALLLAGGRLPARTLGLVVAGTTALVGVMTVSFGAWTDPALVDHTHALVRLGPLTLWSGALENGLATGLRVAAVVLLALVSGLTTDGADLVRAMITQLRLPYRVGYAGLAAMRFVPRFGQELETIRSAHRVRRVAGGRGPVAAVGRQLGYAIPLLAGGMRHADRVSLSMEARGFGAHPTRTERRHVPFRLRDVVLLTALVASALLLPLVSGGPR</sequence>
<evidence type="ECO:0000313" key="7">
    <source>
        <dbReference type="Proteomes" id="UP000604117"/>
    </source>
</evidence>
<evidence type="ECO:0008006" key="8">
    <source>
        <dbReference type="Google" id="ProtNLM"/>
    </source>
</evidence>
<keyword evidence="7" id="KW-1185">Reference proteome</keyword>
<name>A0ABQ4CJW7_9ACTN</name>
<evidence type="ECO:0000256" key="3">
    <source>
        <dbReference type="ARBA" id="ARBA00022989"/>
    </source>
</evidence>
<gene>
    <name evidence="6" type="ORF">Asi02nite_10960</name>
</gene>
<feature type="transmembrane region" description="Helical" evidence="5">
    <location>
        <begin position="56"/>
        <end position="77"/>
    </location>
</feature>
<dbReference type="Proteomes" id="UP000604117">
    <property type="component" value="Unassembled WGS sequence"/>
</dbReference>
<organism evidence="6 7">
    <name type="scientific">Asanoa siamensis</name>
    <dbReference type="NCBI Taxonomy" id="926357"/>
    <lineage>
        <taxon>Bacteria</taxon>
        <taxon>Bacillati</taxon>
        <taxon>Actinomycetota</taxon>
        <taxon>Actinomycetes</taxon>
        <taxon>Micromonosporales</taxon>
        <taxon>Micromonosporaceae</taxon>
        <taxon>Asanoa</taxon>
    </lineage>
</organism>
<protein>
    <recommendedName>
        <fullName evidence="8">Energy-coupling factor transport system permease protein</fullName>
    </recommendedName>
</protein>
<reference evidence="6 7" key="1">
    <citation type="submission" date="2021-01" db="EMBL/GenBank/DDBJ databases">
        <title>Whole genome shotgun sequence of Asanoa siamensis NBRC 107932.</title>
        <authorList>
            <person name="Komaki H."/>
            <person name="Tamura T."/>
        </authorList>
    </citation>
    <scope>NUCLEOTIDE SEQUENCE [LARGE SCALE GENOMIC DNA]</scope>
    <source>
        <strain evidence="6 7">NBRC 107932</strain>
    </source>
</reference>
<feature type="transmembrane region" description="Helical" evidence="5">
    <location>
        <begin position="97"/>
        <end position="121"/>
    </location>
</feature>
<comment type="subcellular location">
    <subcellularLocation>
        <location evidence="1">Membrane</location>
        <topology evidence="1">Multi-pass membrane protein</topology>
    </subcellularLocation>
</comment>
<keyword evidence="4 5" id="KW-0472">Membrane</keyword>
<evidence type="ECO:0000256" key="1">
    <source>
        <dbReference type="ARBA" id="ARBA00004141"/>
    </source>
</evidence>
<feature type="transmembrane region" description="Helical" evidence="5">
    <location>
        <begin position="32"/>
        <end position="49"/>
    </location>
</feature>
<dbReference type="CDD" id="cd16914">
    <property type="entry name" value="EcfT"/>
    <property type="match status" value="1"/>
</dbReference>
<accession>A0ABQ4CJW7</accession>
<evidence type="ECO:0000256" key="4">
    <source>
        <dbReference type="ARBA" id="ARBA00023136"/>
    </source>
</evidence>
<dbReference type="PANTHER" id="PTHR33514:SF13">
    <property type="entry name" value="PROTEIN ABCI12, CHLOROPLASTIC"/>
    <property type="match status" value="1"/>
</dbReference>
<dbReference type="EMBL" id="BONE01000006">
    <property type="protein sequence ID" value="GIF71578.1"/>
    <property type="molecule type" value="Genomic_DNA"/>
</dbReference>
<dbReference type="Pfam" id="PF02361">
    <property type="entry name" value="CbiQ"/>
    <property type="match status" value="1"/>
</dbReference>
<dbReference type="PANTHER" id="PTHR33514">
    <property type="entry name" value="PROTEIN ABCI12, CHLOROPLASTIC"/>
    <property type="match status" value="1"/>
</dbReference>
<comment type="caution">
    <text evidence="6">The sequence shown here is derived from an EMBL/GenBank/DDBJ whole genome shotgun (WGS) entry which is preliminary data.</text>
</comment>
<keyword evidence="2 5" id="KW-0812">Transmembrane</keyword>
<dbReference type="RefSeq" id="WP_203711056.1">
    <property type="nucleotide sequence ID" value="NZ_BONE01000006.1"/>
</dbReference>
<proteinExistence type="predicted"/>
<evidence type="ECO:0000313" key="6">
    <source>
        <dbReference type="EMBL" id="GIF71578.1"/>
    </source>
</evidence>
<dbReference type="InterPro" id="IPR003339">
    <property type="entry name" value="ABC/ECF_trnsptr_transmembrane"/>
</dbReference>
<feature type="transmembrane region" description="Helical" evidence="5">
    <location>
        <begin position="234"/>
        <end position="251"/>
    </location>
</feature>
<evidence type="ECO:0000256" key="5">
    <source>
        <dbReference type="SAM" id="Phobius"/>
    </source>
</evidence>
<keyword evidence="3 5" id="KW-1133">Transmembrane helix</keyword>